<feature type="region of interest" description="Disordered" evidence="1">
    <location>
        <begin position="45"/>
        <end position="91"/>
    </location>
</feature>
<organism evidence="2 3">
    <name type="scientific">Athelia psychrophila</name>
    <dbReference type="NCBI Taxonomy" id="1759441"/>
    <lineage>
        <taxon>Eukaryota</taxon>
        <taxon>Fungi</taxon>
        <taxon>Dikarya</taxon>
        <taxon>Basidiomycota</taxon>
        <taxon>Agaricomycotina</taxon>
        <taxon>Agaricomycetes</taxon>
        <taxon>Agaricomycetidae</taxon>
        <taxon>Atheliales</taxon>
        <taxon>Atheliaceae</taxon>
        <taxon>Athelia</taxon>
    </lineage>
</organism>
<feature type="non-terminal residue" evidence="2">
    <location>
        <position position="267"/>
    </location>
</feature>
<proteinExistence type="predicted"/>
<protein>
    <submittedName>
        <fullName evidence="2">Uncharacterized protein</fullName>
    </submittedName>
</protein>
<dbReference type="EMBL" id="KV418733">
    <property type="protein sequence ID" value="KZP02296.1"/>
    <property type="molecule type" value="Genomic_DNA"/>
</dbReference>
<evidence type="ECO:0000313" key="3">
    <source>
        <dbReference type="Proteomes" id="UP000076532"/>
    </source>
</evidence>
<reference evidence="2 3" key="1">
    <citation type="journal article" date="2016" name="Mol. Biol. Evol.">
        <title>Comparative Genomics of Early-Diverging Mushroom-Forming Fungi Provides Insights into the Origins of Lignocellulose Decay Capabilities.</title>
        <authorList>
            <person name="Nagy L.G."/>
            <person name="Riley R."/>
            <person name="Tritt A."/>
            <person name="Adam C."/>
            <person name="Daum C."/>
            <person name="Floudas D."/>
            <person name="Sun H."/>
            <person name="Yadav J.S."/>
            <person name="Pangilinan J."/>
            <person name="Larsson K.H."/>
            <person name="Matsuura K."/>
            <person name="Barry K."/>
            <person name="Labutti K."/>
            <person name="Kuo R."/>
            <person name="Ohm R.A."/>
            <person name="Bhattacharya S.S."/>
            <person name="Shirouzu T."/>
            <person name="Yoshinaga Y."/>
            <person name="Martin F.M."/>
            <person name="Grigoriev I.V."/>
            <person name="Hibbett D.S."/>
        </authorList>
    </citation>
    <scope>NUCLEOTIDE SEQUENCE [LARGE SCALE GENOMIC DNA]</scope>
    <source>
        <strain evidence="2 3">CBS 109695</strain>
    </source>
</reference>
<feature type="compositionally biased region" description="Basic residues" evidence="1">
    <location>
        <begin position="60"/>
        <end position="75"/>
    </location>
</feature>
<dbReference type="OrthoDB" id="2691920at2759"/>
<name>A0A167SVT7_9AGAM</name>
<evidence type="ECO:0000256" key="1">
    <source>
        <dbReference type="SAM" id="MobiDB-lite"/>
    </source>
</evidence>
<feature type="compositionally biased region" description="Pro residues" evidence="1">
    <location>
        <begin position="77"/>
        <end position="91"/>
    </location>
</feature>
<dbReference type="STRING" id="436010.A0A167SVT7"/>
<gene>
    <name evidence="2" type="ORF">FIBSPDRAFT_770925</name>
</gene>
<dbReference type="AlphaFoldDB" id="A0A167SVT7"/>
<keyword evidence="3" id="KW-1185">Reference proteome</keyword>
<evidence type="ECO:0000313" key="2">
    <source>
        <dbReference type="EMBL" id="KZP02296.1"/>
    </source>
</evidence>
<sequence length="267" mass="30254">MEPLLCVCGREFHQTGAFASHRRSCQNTKRKIDCALQSISQEKWKKRRTVSHSHNISSSRRTRRKNCQLPHRYRHPLPQPLPPAALPPDALPPDALPPDALLPNALLLLESERPDAESQLSSVGEPLPAVNYTTGKNVFGLFRTYHSANPPTHDPESLILLQDLSEDHERTTEDMRLQKGIHTQAQLYPYPNESAFRLGEWYWDGTQKSQSSFMKLLDIISNPSFRPADVRDVPWCQINSQLASSTTRDAADVTPESAEWLEEDAGW</sequence>
<dbReference type="Proteomes" id="UP000076532">
    <property type="component" value="Unassembled WGS sequence"/>
</dbReference>
<accession>A0A167SVT7</accession>